<sequence length="438" mass="47028">MGRLRHAGNGPRWARRAAGADLRRRPLGADDRGGRAVNVLFVHQNFPAQFGPLAAALAADPGCRVAAIGSDVSGSVAGVTMVRYGLGEPDLRPTHTFARRFDLECRRAEQVLYAAGDLAAAGFVPDVVVVHHGWGEALPLRAAFPAARLVLYCEYYYRPTGGDVGFDPDEPPLNPDGETALRARNAATLLALAECDAAVAPTAWQRSTFPPEFWPKIRVIHEGVDTRTVRPDAEASFSPRPGLVLRRGDEVVTYVARDLEPVRGYPQFMRSLPRLLGARPDAQVVIVGGDGTSYGAPPPEGDSWKAIGLRAVEAEIDPGRVHFVGRLARADYLALLGISAAHVYLTVPFVLSWSMLEAMAMRCPLVASDTAPCREVVEGGVNGLLVPFFDPDAIADTTAGLLADRDRAAALGTAARRTVKKRYRTEKAVAAMREVLGA</sequence>
<dbReference type="InterPro" id="IPR022623">
    <property type="entry name" value="Glyco_trans_4"/>
</dbReference>
<feature type="domain" description="Glycosyl transferase family 1" evidence="4">
    <location>
        <begin position="247"/>
        <end position="417"/>
    </location>
</feature>
<keyword evidence="3" id="KW-1133">Transmembrane helix</keyword>
<proteinExistence type="predicted"/>
<organism evidence="6 7">
    <name type="scientific">Lichenibacterium ramalinae</name>
    <dbReference type="NCBI Taxonomy" id="2316527"/>
    <lineage>
        <taxon>Bacteria</taxon>
        <taxon>Pseudomonadati</taxon>
        <taxon>Pseudomonadota</taxon>
        <taxon>Alphaproteobacteria</taxon>
        <taxon>Hyphomicrobiales</taxon>
        <taxon>Lichenihabitantaceae</taxon>
        <taxon>Lichenibacterium</taxon>
    </lineage>
</organism>
<dbReference type="AlphaFoldDB" id="A0A4Q2R9W3"/>
<dbReference type="EMBL" id="QYBC01000019">
    <property type="protein sequence ID" value="RYB02591.1"/>
    <property type="molecule type" value="Genomic_DNA"/>
</dbReference>
<dbReference type="InterPro" id="IPR001296">
    <property type="entry name" value="Glyco_trans_1"/>
</dbReference>
<dbReference type="PANTHER" id="PTHR12526">
    <property type="entry name" value="GLYCOSYLTRANSFERASE"/>
    <property type="match status" value="1"/>
</dbReference>
<comment type="caution">
    <text evidence="6">The sequence shown here is derived from an EMBL/GenBank/DDBJ whole genome shotgun (WGS) entry which is preliminary data.</text>
</comment>
<evidence type="ECO:0000256" key="2">
    <source>
        <dbReference type="ARBA" id="ARBA00022679"/>
    </source>
</evidence>
<evidence type="ECO:0000313" key="6">
    <source>
        <dbReference type="EMBL" id="RYB02591.1"/>
    </source>
</evidence>
<keyword evidence="3" id="KW-0812">Transmembrane</keyword>
<dbReference type="SUPFAM" id="SSF53756">
    <property type="entry name" value="UDP-Glycosyltransferase/glycogen phosphorylase"/>
    <property type="match status" value="1"/>
</dbReference>
<dbReference type="Pfam" id="PF00534">
    <property type="entry name" value="Glycos_transf_1"/>
    <property type="match status" value="1"/>
</dbReference>
<protein>
    <submittedName>
        <fullName evidence="6">Glycosyltransferase</fullName>
    </submittedName>
</protein>
<evidence type="ECO:0000313" key="7">
    <source>
        <dbReference type="Proteomes" id="UP000289411"/>
    </source>
</evidence>
<keyword evidence="1" id="KW-0328">Glycosyltransferase</keyword>
<name>A0A4Q2R9W3_9HYPH</name>
<dbReference type="Proteomes" id="UP000289411">
    <property type="component" value="Unassembled WGS sequence"/>
</dbReference>
<reference evidence="6 7" key="2">
    <citation type="submission" date="2019-02" db="EMBL/GenBank/DDBJ databases">
        <title>'Lichenibacterium ramalinii' gen. nov. sp. nov., 'Lichenibacterium minor' gen. nov. sp. nov.</title>
        <authorList>
            <person name="Pankratov T."/>
        </authorList>
    </citation>
    <scope>NUCLEOTIDE SEQUENCE [LARGE SCALE GENOMIC DNA]</scope>
    <source>
        <strain evidence="6 7">RmlP001</strain>
    </source>
</reference>
<feature type="transmembrane region" description="Helical" evidence="3">
    <location>
        <begin position="332"/>
        <end position="353"/>
    </location>
</feature>
<dbReference type="PANTHER" id="PTHR12526:SF510">
    <property type="entry name" value="D-INOSITOL 3-PHOSPHATE GLYCOSYLTRANSFERASE"/>
    <property type="match status" value="1"/>
</dbReference>
<feature type="domain" description="Glycosyl transferase family 4" evidence="5">
    <location>
        <begin position="62"/>
        <end position="228"/>
    </location>
</feature>
<evidence type="ECO:0000256" key="3">
    <source>
        <dbReference type="SAM" id="Phobius"/>
    </source>
</evidence>
<gene>
    <name evidence="6" type="ORF">D3272_20780</name>
</gene>
<keyword evidence="2 6" id="KW-0808">Transferase</keyword>
<keyword evidence="7" id="KW-1185">Reference proteome</keyword>
<keyword evidence="3" id="KW-0472">Membrane</keyword>
<evidence type="ECO:0000259" key="5">
    <source>
        <dbReference type="Pfam" id="PF12000"/>
    </source>
</evidence>
<reference evidence="6 7" key="1">
    <citation type="submission" date="2018-09" db="EMBL/GenBank/DDBJ databases">
        <authorList>
            <person name="Grouzdev D.S."/>
            <person name="Krutkina M.S."/>
        </authorList>
    </citation>
    <scope>NUCLEOTIDE SEQUENCE [LARGE SCALE GENOMIC DNA]</scope>
    <source>
        <strain evidence="6 7">RmlP001</strain>
    </source>
</reference>
<dbReference type="GO" id="GO:0016757">
    <property type="term" value="F:glycosyltransferase activity"/>
    <property type="evidence" value="ECO:0007669"/>
    <property type="project" value="UniProtKB-KW"/>
</dbReference>
<dbReference type="Pfam" id="PF12000">
    <property type="entry name" value="Glyco_trans_4_3"/>
    <property type="match status" value="1"/>
</dbReference>
<evidence type="ECO:0000259" key="4">
    <source>
        <dbReference type="Pfam" id="PF00534"/>
    </source>
</evidence>
<accession>A0A4Q2R9W3</accession>
<dbReference type="Gene3D" id="3.40.50.2000">
    <property type="entry name" value="Glycogen Phosphorylase B"/>
    <property type="match status" value="2"/>
</dbReference>
<evidence type="ECO:0000256" key="1">
    <source>
        <dbReference type="ARBA" id="ARBA00022676"/>
    </source>
</evidence>
<dbReference type="OrthoDB" id="9793726at2"/>